<dbReference type="Pfam" id="PF00497">
    <property type="entry name" value="SBP_bac_3"/>
    <property type="match status" value="1"/>
</dbReference>
<sequence>MKHYFILLFLCFTALYAQFPMEKVSVKLQWADQFQFAGYYIAKEKGFYKDAGLDVTIQKFDPKKLAVDEVISGRSTYGIGRSSLLVDRMEGKDIVALAAIFQSSPFVLLSKKSSDIQTPHDLIGKRIMMTKDFQDTITIRAMLNSQNIGIDKIKFLEHSYNPLDIANGKTDVMACYISNEPFVLKEHGIETNAINPEAYGFDFYSDILFTSETEVRNHPKRVRAFVDATLKGWEYAFEHIPETAQMIRERYNAQNKSLESLIYEGQVLKELAYRGNSPLGSMAVDKFYRISDIYRVMGLPQNDKRLEGFVYNDNSRQTVPMRVDERSFLHMNTIRYTSTAAWPPFNFSTESNGTKLQGIAIDFWQLIVERTGMKSSYISSPTWAAVLDAIKTKSADITLGTSLSKDKEPYALFSKPYASFPNVIVTNKTIDFLPGLEALNGKRVAIGKGYSFEEAIASKYPNITIVSTEDTREALKLLSSDRVDAVVDILPVVAYLINADHHIDLKISGTTEFVFDVRMMIRNDYPELKTVVDKAIDSITPAERQRILNRYIAITYEDRVDYGWVYGITVGALFIISIFIYRQFEMGKYHKRLLKMATTDPLTGLVNRIRLDEKLAECHQFYQRTGRHFSVIIIDLDYFKRVNDTYGHLIGDKTLVNISKILSDNIRSIDMVGRWGGEEFMIICPETTSEGGKQLAEKIQSVIERNDFPYIHTMTCSFGISESREGDRIENIVGRADSALYRAKEEGRNRVCLA</sequence>
<dbReference type="SUPFAM" id="SSF53850">
    <property type="entry name" value="Periplasmic binding protein-like II"/>
    <property type="match status" value="2"/>
</dbReference>
<comment type="catalytic activity">
    <reaction evidence="2">
        <text>2 GTP = 3',3'-c-di-GMP + 2 diphosphate</text>
        <dbReference type="Rhea" id="RHEA:24898"/>
        <dbReference type="ChEBI" id="CHEBI:33019"/>
        <dbReference type="ChEBI" id="CHEBI:37565"/>
        <dbReference type="ChEBI" id="CHEBI:58805"/>
        <dbReference type="EC" id="2.7.7.65"/>
    </reaction>
</comment>
<dbReference type="InterPro" id="IPR000160">
    <property type="entry name" value="GGDEF_dom"/>
</dbReference>
<dbReference type="Pfam" id="PF00990">
    <property type="entry name" value="GGDEF"/>
    <property type="match status" value="1"/>
</dbReference>
<dbReference type="FunFam" id="3.30.70.270:FF:000001">
    <property type="entry name" value="Diguanylate cyclase domain protein"/>
    <property type="match status" value="1"/>
</dbReference>
<dbReference type="eggNOG" id="COG3706">
    <property type="taxonomic scope" value="Bacteria"/>
</dbReference>
<dbReference type="InterPro" id="IPR015168">
    <property type="entry name" value="SsuA/THI5"/>
</dbReference>
<keyword evidence="3" id="KW-0472">Membrane</keyword>
<evidence type="ECO:0000313" key="7">
    <source>
        <dbReference type="Proteomes" id="UP000008721"/>
    </source>
</evidence>
<gene>
    <name evidence="6" type="ordered locus">Sulku_2198</name>
</gene>
<dbReference type="GO" id="GO:0052621">
    <property type="term" value="F:diguanylate cyclase activity"/>
    <property type="evidence" value="ECO:0007669"/>
    <property type="project" value="UniProtKB-EC"/>
</dbReference>
<evidence type="ECO:0000256" key="1">
    <source>
        <dbReference type="ARBA" id="ARBA00012528"/>
    </source>
</evidence>
<dbReference type="InterPro" id="IPR043128">
    <property type="entry name" value="Rev_trsase/Diguanyl_cyclase"/>
</dbReference>
<dbReference type="InterPro" id="IPR029787">
    <property type="entry name" value="Nucleotide_cyclase"/>
</dbReference>
<name>E4TWL2_SULKY</name>
<reference evidence="6 7" key="1">
    <citation type="journal article" date="2012" name="Stand. Genomic Sci.">
        <title>Complete genome sequence of the sulfur compounds oxidizing chemolithoautotroph Sulfuricurvum kujiense type strain (YK-1(T)).</title>
        <authorList>
            <person name="Han C."/>
            <person name="Kotsyurbenko O."/>
            <person name="Chertkov O."/>
            <person name="Held B."/>
            <person name="Lapidus A."/>
            <person name="Nolan M."/>
            <person name="Lucas S."/>
            <person name="Hammon N."/>
            <person name="Deshpande S."/>
            <person name="Cheng J.F."/>
            <person name="Tapia R."/>
            <person name="Goodwin L.A."/>
            <person name="Pitluck S."/>
            <person name="Liolios K."/>
            <person name="Pagani I."/>
            <person name="Ivanova N."/>
            <person name="Mavromatis K."/>
            <person name="Mikhailova N."/>
            <person name="Pati A."/>
            <person name="Chen A."/>
            <person name="Palaniappan K."/>
            <person name="Land M."/>
            <person name="Hauser L."/>
            <person name="Chang Y.J."/>
            <person name="Jeffries C.D."/>
            <person name="Brambilla E.M."/>
            <person name="Rohde M."/>
            <person name="Spring S."/>
            <person name="Sikorski J."/>
            <person name="Goker M."/>
            <person name="Woyke T."/>
            <person name="Bristow J."/>
            <person name="Eisen J.A."/>
            <person name="Markowitz V."/>
            <person name="Hugenholtz P."/>
            <person name="Kyrpides N.C."/>
            <person name="Klenk H.P."/>
            <person name="Detter J.C."/>
        </authorList>
    </citation>
    <scope>NUCLEOTIDE SEQUENCE [LARGE SCALE GENOMIC DNA]</scope>
    <source>
        <strain evidence="7">ATCC BAA-921 / DSM 16994 / JCM 11577 / YK-1</strain>
    </source>
</reference>
<dbReference type="SMART" id="SM00062">
    <property type="entry name" value="PBPb"/>
    <property type="match status" value="1"/>
</dbReference>
<dbReference type="NCBIfam" id="TIGR00254">
    <property type="entry name" value="GGDEF"/>
    <property type="match status" value="1"/>
</dbReference>
<dbReference type="Pfam" id="PF09084">
    <property type="entry name" value="NMT1"/>
    <property type="match status" value="1"/>
</dbReference>
<dbReference type="CDD" id="cd01007">
    <property type="entry name" value="PBP2_BvgS_HisK_like"/>
    <property type="match status" value="1"/>
</dbReference>
<dbReference type="CDD" id="cd01949">
    <property type="entry name" value="GGDEF"/>
    <property type="match status" value="1"/>
</dbReference>
<dbReference type="InterPro" id="IPR050469">
    <property type="entry name" value="Diguanylate_Cyclase"/>
</dbReference>
<dbReference type="STRING" id="709032.Sulku_2198"/>
<dbReference type="SMART" id="SM00267">
    <property type="entry name" value="GGDEF"/>
    <property type="match status" value="1"/>
</dbReference>
<dbReference type="AlphaFoldDB" id="E4TWL2"/>
<evidence type="ECO:0000259" key="5">
    <source>
        <dbReference type="PROSITE" id="PS50887"/>
    </source>
</evidence>
<dbReference type="Gene3D" id="3.40.190.10">
    <property type="entry name" value="Periplasmic binding protein-like II"/>
    <property type="match status" value="4"/>
</dbReference>
<keyword evidence="3" id="KW-1133">Transmembrane helix</keyword>
<dbReference type="SUPFAM" id="SSF55073">
    <property type="entry name" value="Nucleotide cyclase"/>
    <property type="match status" value="1"/>
</dbReference>
<feature type="chain" id="PRO_5003189997" description="diguanylate cyclase" evidence="4">
    <location>
        <begin position="18"/>
        <end position="754"/>
    </location>
</feature>
<feature type="domain" description="GGDEF" evidence="5">
    <location>
        <begin position="627"/>
        <end position="754"/>
    </location>
</feature>
<keyword evidence="3" id="KW-0812">Transmembrane</keyword>
<protein>
    <recommendedName>
        <fullName evidence="1">diguanylate cyclase</fullName>
        <ecNumber evidence="1">2.7.7.65</ecNumber>
    </recommendedName>
</protein>
<organism evidence="6 7">
    <name type="scientific">Sulfuricurvum kujiense (strain ATCC BAA-921 / DSM 16994 / JCM 11577 / YK-1)</name>
    <dbReference type="NCBI Taxonomy" id="709032"/>
    <lineage>
        <taxon>Bacteria</taxon>
        <taxon>Pseudomonadati</taxon>
        <taxon>Campylobacterota</taxon>
        <taxon>Epsilonproteobacteria</taxon>
        <taxon>Campylobacterales</taxon>
        <taxon>Sulfurimonadaceae</taxon>
        <taxon>Sulfuricurvum</taxon>
    </lineage>
</organism>
<dbReference type="Gene3D" id="3.30.70.270">
    <property type="match status" value="1"/>
</dbReference>
<dbReference type="EMBL" id="CP002355">
    <property type="protein sequence ID" value="ADR34858.1"/>
    <property type="molecule type" value="Genomic_DNA"/>
</dbReference>
<dbReference type="PANTHER" id="PTHR45138">
    <property type="entry name" value="REGULATORY COMPONENTS OF SENSORY TRANSDUCTION SYSTEM"/>
    <property type="match status" value="1"/>
</dbReference>
<evidence type="ECO:0000313" key="6">
    <source>
        <dbReference type="EMBL" id="ADR34858.1"/>
    </source>
</evidence>
<keyword evidence="7" id="KW-1185">Reference proteome</keyword>
<proteinExistence type="predicted"/>
<evidence type="ECO:0000256" key="2">
    <source>
        <dbReference type="ARBA" id="ARBA00034247"/>
    </source>
</evidence>
<feature type="signal peptide" evidence="4">
    <location>
        <begin position="1"/>
        <end position="17"/>
    </location>
</feature>
<feature type="transmembrane region" description="Helical" evidence="3">
    <location>
        <begin position="562"/>
        <end position="581"/>
    </location>
</feature>
<dbReference type="eggNOG" id="COG0834">
    <property type="taxonomic scope" value="Bacteria"/>
</dbReference>
<dbReference type="KEGG" id="sku:Sulku_2198"/>
<dbReference type="InterPro" id="IPR001638">
    <property type="entry name" value="Solute-binding_3/MltF_N"/>
</dbReference>
<dbReference type="RefSeq" id="WP_013461055.1">
    <property type="nucleotide sequence ID" value="NC_014762.1"/>
</dbReference>
<dbReference type="PANTHER" id="PTHR45138:SF9">
    <property type="entry name" value="DIGUANYLATE CYCLASE DGCM-RELATED"/>
    <property type="match status" value="1"/>
</dbReference>
<keyword evidence="4" id="KW-0732">Signal</keyword>
<dbReference type="Proteomes" id="UP000008721">
    <property type="component" value="Chromosome"/>
</dbReference>
<accession>E4TWL2</accession>
<dbReference type="HOGENOM" id="CLU_000445_86_2_7"/>
<dbReference type="EC" id="2.7.7.65" evidence="1"/>
<evidence type="ECO:0000256" key="4">
    <source>
        <dbReference type="SAM" id="SignalP"/>
    </source>
</evidence>
<evidence type="ECO:0000256" key="3">
    <source>
        <dbReference type="SAM" id="Phobius"/>
    </source>
</evidence>
<dbReference type="OrthoDB" id="9813903at2"/>
<dbReference type="eggNOG" id="COG0715">
    <property type="taxonomic scope" value="Bacteria"/>
</dbReference>
<dbReference type="PROSITE" id="PS50887">
    <property type="entry name" value="GGDEF"/>
    <property type="match status" value="1"/>
</dbReference>